<feature type="domain" description="Nitrite/Sulfite reductase ferredoxin-like" evidence="7">
    <location>
        <begin position="18"/>
        <end position="71"/>
    </location>
</feature>
<evidence type="ECO:0000313" key="9">
    <source>
        <dbReference type="Proteomes" id="UP001500767"/>
    </source>
</evidence>
<keyword evidence="3" id="KW-0479">Metal-binding</keyword>
<dbReference type="InterPro" id="IPR045854">
    <property type="entry name" value="NO2/SO3_Rdtase_4Fe4S_sf"/>
</dbReference>
<dbReference type="InterPro" id="IPR051329">
    <property type="entry name" value="NIR_SIR_4Fe-4S"/>
</dbReference>
<dbReference type="RefSeq" id="WP_204910710.1">
    <property type="nucleotide sequence ID" value="NZ_BAAAYR010000002.1"/>
</dbReference>
<proteinExistence type="predicted"/>
<dbReference type="Gene3D" id="3.30.413.10">
    <property type="entry name" value="Sulfite Reductase Hemoprotein, domain 1"/>
    <property type="match status" value="1"/>
</dbReference>
<dbReference type="Proteomes" id="UP001500767">
    <property type="component" value="Unassembled WGS sequence"/>
</dbReference>
<evidence type="ECO:0000256" key="3">
    <source>
        <dbReference type="ARBA" id="ARBA00022723"/>
    </source>
</evidence>
<accession>A0ABP6XDC2</accession>
<keyword evidence="6" id="KW-0411">Iron-sulfur</keyword>
<keyword evidence="4" id="KW-0560">Oxidoreductase</keyword>
<comment type="caution">
    <text evidence="8">The sequence shown here is derived from an EMBL/GenBank/DDBJ whole genome shotgun (WGS) entry which is preliminary data.</text>
</comment>
<sequence length="363" mass="38077">MPPEPRADRCPGVLRPHEAADGAMVRVRVPGGQTTGTALRDLGRLAQTYGSGLLQLTSRGSLQVRGLPAAVPEPFEDAVGRAGFLPSSTHERVRNVVASPLTGLVGGRADLRPLVARLDEALLAEPRLADLPGRFLFVLDDGRGDVEGMGGDLGYRALDAGRGELIVGERRRVRPVRLVEVADTLVSLALTFLERRTEEWHVRQLPEPLVLGTETALPDAPSPTPTGVVKEHLVVDVPLGLLSPVQVDAVHAAVGGGPVVVTPWRSLVLPDAAPARRDLASVGLVTEPDNAWSLVSACVGSPWCGNGRADTQGLAASLVRAGGPGGRTHLSGCERRCGAPVGQHVDLVAPTRVDIAELVLARA</sequence>
<keyword evidence="5" id="KW-0408">Iron</keyword>
<dbReference type="Gene3D" id="3.90.480.10">
    <property type="entry name" value="Sulfite Reductase Hemoprotein,Domain 2"/>
    <property type="match status" value="1"/>
</dbReference>
<evidence type="ECO:0000313" key="8">
    <source>
        <dbReference type="EMBL" id="GAA3565130.1"/>
    </source>
</evidence>
<keyword evidence="2" id="KW-0349">Heme</keyword>
<gene>
    <name evidence="8" type="primary">cobG</name>
    <name evidence="8" type="ORF">GCM10022197_21070</name>
</gene>
<dbReference type="InterPro" id="IPR036136">
    <property type="entry name" value="Nit/Sulf_reduc_fer-like_dom_sf"/>
</dbReference>
<evidence type="ECO:0000256" key="2">
    <source>
        <dbReference type="ARBA" id="ARBA00022617"/>
    </source>
</evidence>
<dbReference type="SUPFAM" id="SSF56014">
    <property type="entry name" value="Nitrite and sulphite reductase 4Fe-4S domain-like"/>
    <property type="match status" value="1"/>
</dbReference>
<dbReference type="SUPFAM" id="SSF55124">
    <property type="entry name" value="Nitrite/Sulfite reductase N-terminal domain-like"/>
    <property type="match status" value="2"/>
</dbReference>
<keyword evidence="9" id="KW-1185">Reference proteome</keyword>
<dbReference type="Pfam" id="PF03460">
    <property type="entry name" value="NIR_SIR_ferr"/>
    <property type="match status" value="1"/>
</dbReference>
<evidence type="ECO:0000256" key="1">
    <source>
        <dbReference type="ARBA" id="ARBA00022485"/>
    </source>
</evidence>
<dbReference type="EMBL" id="BAAAYR010000002">
    <property type="protein sequence ID" value="GAA3565130.1"/>
    <property type="molecule type" value="Genomic_DNA"/>
</dbReference>
<evidence type="ECO:0000256" key="4">
    <source>
        <dbReference type="ARBA" id="ARBA00023002"/>
    </source>
</evidence>
<evidence type="ECO:0000256" key="6">
    <source>
        <dbReference type="ARBA" id="ARBA00023014"/>
    </source>
</evidence>
<protein>
    <submittedName>
        <fullName evidence="8">Precorrin-3B synthase</fullName>
    </submittedName>
</protein>
<organism evidence="8 9">
    <name type="scientific">Microlunatus spumicola</name>
    <dbReference type="NCBI Taxonomy" id="81499"/>
    <lineage>
        <taxon>Bacteria</taxon>
        <taxon>Bacillati</taxon>
        <taxon>Actinomycetota</taxon>
        <taxon>Actinomycetes</taxon>
        <taxon>Propionibacteriales</taxon>
        <taxon>Propionibacteriaceae</taxon>
        <taxon>Microlunatus</taxon>
    </lineage>
</organism>
<keyword evidence="1" id="KW-0004">4Fe-4S</keyword>
<dbReference type="InterPro" id="IPR005117">
    <property type="entry name" value="NiRdtase/SiRdtase_haem-b_fer"/>
</dbReference>
<dbReference type="PANTHER" id="PTHR32439:SF9">
    <property type="entry name" value="BLR3264 PROTEIN"/>
    <property type="match status" value="1"/>
</dbReference>
<name>A0ABP6XDC2_9ACTN</name>
<evidence type="ECO:0000259" key="7">
    <source>
        <dbReference type="Pfam" id="PF03460"/>
    </source>
</evidence>
<evidence type="ECO:0000256" key="5">
    <source>
        <dbReference type="ARBA" id="ARBA00023004"/>
    </source>
</evidence>
<dbReference type="PANTHER" id="PTHR32439">
    <property type="entry name" value="FERREDOXIN--NITRITE REDUCTASE, CHLOROPLASTIC"/>
    <property type="match status" value="1"/>
</dbReference>
<reference evidence="9" key="1">
    <citation type="journal article" date="2019" name="Int. J. Syst. Evol. Microbiol.">
        <title>The Global Catalogue of Microorganisms (GCM) 10K type strain sequencing project: providing services to taxonomists for standard genome sequencing and annotation.</title>
        <authorList>
            <consortium name="The Broad Institute Genomics Platform"/>
            <consortium name="The Broad Institute Genome Sequencing Center for Infectious Disease"/>
            <person name="Wu L."/>
            <person name="Ma J."/>
        </authorList>
    </citation>
    <scope>NUCLEOTIDE SEQUENCE [LARGE SCALE GENOMIC DNA]</scope>
    <source>
        <strain evidence="9">JCM 16540</strain>
    </source>
</reference>